<keyword evidence="2" id="KW-1185">Reference proteome</keyword>
<dbReference type="Proteomes" id="UP001384579">
    <property type="component" value="Unassembled WGS sequence"/>
</dbReference>
<protein>
    <submittedName>
        <fullName evidence="1">Uncharacterized protein</fullName>
    </submittedName>
</protein>
<proteinExistence type="predicted"/>
<evidence type="ECO:0000313" key="2">
    <source>
        <dbReference type="Proteomes" id="UP001384579"/>
    </source>
</evidence>
<dbReference type="EMBL" id="JBBLXS010000315">
    <property type="protein sequence ID" value="MEK0187180.1"/>
    <property type="molecule type" value="Genomic_DNA"/>
</dbReference>
<organism evidence="1 2">
    <name type="scientific">Microcoleus anatoxicus PTRS2</name>
    <dbReference type="NCBI Taxonomy" id="2705321"/>
    <lineage>
        <taxon>Bacteria</taxon>
        <taxon>Bacillati</taxon>
        <taxon>Cyanobacteriota</taxon>
        <taxon>Cyanophyceae</taxon>
        <taxon>Oscillatoriophycideae</taxon>
        <taxon>Oscillatoriales</taxon>
        <taxon>Microcoleaceae</taxon>
        <taxon>Microcoleus</taxon>
        <taxon>Microcoleus anatoxicus</taxon>
    </lineage>
</organism>
<dbReference type="RefSeq" id="WP_340518686.1">
    <property type="nucleotide sequence ID" value="NZ_JBBLXS010000315.1"/>
</dbReference>
<comment type="caution">
    <text evidence="1">The sequence shown here is derived from an EMBL/GenBank/DDBJ whole genome shotgun (WGS) entry which is preliminary data.</text>
</comment>
<accession>A0ABU8YS15</accession>
<name>A0ABU8YS15_9CYAN</name>
<sequence>MAPRKASITIILGKKLLANVDPQLEICESEGDLVLRLLKQIPIDSPQIVNFEVWRSATSAEIDYLKCEC</sequence>
<evidence type="ECO:0000313" key="1">
    <source>
        <dbReference type="EMBL" id="MEK0187180.1"/>
    </source>
</evidence>
<gene>
    <name evidence="1" type="ORF">WMG39_20340</name>
</gene>
<reference evidence="1 2" key="1">
    <citation type="journal article" date="2020" name="Harmful Algae">
        <title>Molecular and morphological characterization of a novel dihydroanatoxin-a producing Microcoleus species (cyanobacteria) from the Russian River, California, USA.</title>
        <authorList>
            <person name="Conklin K.Y."/>
            <person name="Stancheva R."/>
            <person name="Otten T.G."/>
            <person name="Fadness R."/>
            <person name="Boyer G.L."/>
            <person name="Read B."/>
            <person name="Zhang X."/>
            <person name="Sheath R.G."/>
        </authorList>
    </citation>
    <scope>NUCLEOTIDE SEQUENCE [LARGE SCALE GENOMIC DNA]</scope>
    <source>
        <strain evidence="1 2">PTRS2</strain>
    </source>
</reference>